<comment type="domain">
    <text evidence="11">The RING-type zinc finger domain is responsible for E3 ligase activity.</text>
</comment>
<organism evidence="14 15">
    <name type="scientific">Papaver atlanticum</name>
    <dbReference type="NCBI Taxonomy" id="357466"/>
    <lineage>
        <taxon>Eukaryota</taxon>
        <taxon>Viridiplantae</taxon>
        <taxon>Streptophyta</taxon>
        <taxon>Embryophyta</taxon>
        <taxon>Tracheophyta</taxon>
        <taxon>Spermatophyta</taxon>
        <taxon>Magnoliopsida</taxon>
        <taxon>Ranunculales</taxon>
        <taxon>Papaveraceae</taxon>
        <taxon>Papaveroideae</taxon>
        <taxon>Papaver</taxon>
    </lineage>
</organism>
<protein>
    <recommendedName>
        <fullName evidence="11">E3 ubiquitin-protein ligase RMA</fullName>
        <ecNumber evidence="11">2.3.2.27</ecNumber>
    </recommendedName>
    <alternativeName>
        <fullName evidence="11">Protein RING membrane-anchor</fullName>
    </alternativeName>
    <alternativeName>
        <fullName evidence="11">RING-type E3 ubiquitin transferase RMA</fullName>
    </alternativeName>
</protein>
<dbReference type="PROSITE" id="PS00518">
    <property type="entry name" value="ZF_RING_1"/>
    <property type="match status" value="1"/>
</dbReference>
<dbReference type="Pfam" id="PF00097">
    <property type="entry name" value="zf-C3HC4"/>
    <property type="match status" value="1"/>
</dbReference>
<keyword evidence="11" id="KW-0256">Endoplasmic reticulum</keyword>
<sequence>SPLNLLGSDRFLFKSVAAIEIIRFKQIDMDTEAYFQEAMSHHSEMGADFSKSWENSVSSPAKCSDSTDDGFQCNICLDHAHEPVVTLCGHLYCWPCIYKWLHFQSTSPSISDQQPQCPVCKAGVSQSMLVPLYGRGYSLPRPETDHNDKGSSLEIPSRPSAHGVHALTTASPASDGSSGNHLRLQSQFQSNQQQPQHYPRFYNETLASFPRSGSATATVAVHPMVGMFGEMMYATARIFGNGSEMGLFVHPNSYDLMRNNSSPRVRRQEMKTEKSLNRISIFLFFCVILCLLSF</sequence>
<dbReference type="EMBL" id="JAJJMB010007708">
    <property type="protein sequence ID" value="KAI3928104.1"/>
    <property type="molecule type" value="Genomic_DNA"/>
</dbReference>
<evidence type="ECO:0000256" key="10">
    <source>
        <dbReference type="PROSITE-ProRule" id="PRU00175"/>
    </source>
</evidence>
<comment type="caution">
    <text evidence="14">The sequence shown here is derived from an EMBL/GenBank/DDBJ whole genome shotgun (WGS) entry which is preliminary data.</text>
</comment>
<comment type="subcellular location">
    <subcellularLocation>
        <location evidence="2">Endomembrane system</location>
    </subcellularLocation>
    <subcellularLocation>
        <location evidence="11">Endoplasmic reticulum membrane</location>
        <topology evidence="11">Single-pass type IV membrane protein</topology>
    </subcellularLocation>
</comment>
<evidence type="ECO:0000256" key="8">
    <source>
        <dbReference type="ARBA" id="ARBA00022833"/>
    </source>
</evidence>
<keyword evidence="8 11" id="KW-0862">Zinc</keyword>
<keyword evidence="4 11" id="KW-0808">Transferase</keyword>
<dbReference type="EC" id="2.3.2.27" evidence="11"/>
<reference evidence="14" key="1">
    <citation type="submission" date="2022-04" db="EMBL/GenBank/DDBJ databases">
        <title>A functionally conserved STORR gene fusion in Papaver species that diverged 16.8 million years ago.</title>
        <authorList>
            <person name="Catania T."/>
        </authorList>
    </citation>
    <scope>NUCLEOTIDE SEQUENCE</scope>
    <source>
        <strain evidence="14">S-188037</strain>
    </source>
</reference>
<dbReference type="AlphaFoldDB" id="A0AAD4SZC0"/>
<dbReference type="PANTHER" id="PTHR12313">
    <property type="entry name" value="E3 UBIQUITIN-PROTEIN LIGASE RNF5-RELATED"/>
    <property type="match status" value="1"/>
</dbReference>
<evidence type="ECO:0000256" key="7">
    <source>
        <dbReference type="ARBA" id="ARBA00022786"/>
    </source>
</evidence>
<evidence type="ECO:0000256" key="12">
    <source>
        <dbReference type="SAM" id="MobiDB-lite"/>
    </source>
</evidence>
<comment type="function">
    <text evidence="11">E3 ubiquitin-protein ligase.</text>
</comment>
<evidence type="ECO:0000256" key="1">
    <source>
        <dbReference type="ARBA" id="ARBA00000900"/>
    </source>
</evidence>
<comment type="pathway">
    <text evidence="3 11">Protein modification; protein ubiquitination.</text>
</comment>
<gene>
    <name evidence="14" type="ORF">MKW98_023705</name>
</gene>
<dbReference type="SUPFAM" id="SSF57850">
    <property type="entry name" value="RING/U-box"/>
    <property type="match status" value="1"/>
</dbReference>
<evidence type="ECO:0000256" key="5">
    <source>
        <dbReference type="ARBA" id="ARBA00022723"/>
    </source>
</evidence>
<dbReference type="InterPro" id="IPR001841">
    <property type="entry name" value="Znf_RING"/>
</dbReference>
<dbReference type="InterPro" id="IPR017907">
    <property type="entry name" value="Znf_RING_CS"/>
</dbReference>
<evidence type="ECO:0000256" key="3">
    <source>
        <dbReference type="ARBA" id="ARBA00004906"/>
    </source>
</evidence>
<dbReference type="GO" id="GO:0008270">
    <property type="term" value="F:zinc ion binding"/>
    <property type="evidence" value="ECO:0007669"/>
    <property type="project" value="UniProtKB-KW"/>
</dbReference>
<dbReference type="GO" id="GO:0006511">
    <property type="term" value="P:ubiquitin-dependent protein catabolic process"/>
    <property type="evidence" value="ECO:0007669"/>
    <property type="project" value="UniProtKB-UniRule"/>
</dbReference>
<feature type="compositionally biased region" description="Polar residues" evidence="12">
    <location>
        <begin position="168"/>
        <end position="184"/>
    </location>
</feature>
<dbReference type="InterPro" id="IPR045103">
    <property type="entry name" value="RNF5/RNF185-like"/>
</dbReference>
<dbReference type="Gene3D" id="3.30.40.10">
    <property type="entry name" value="Zinc/RING finger domain, C3HC4 (zinc finger)"/>
    <property type="match status" value="1"/>
</dbReference>
<evidence type="ECO:0000256" key="2">
    <source>
        <dbReference type="ARBA" id="ARBA00004308"/>
    </source>
</evidence>
<keyword evidence="15" id="KW-1185">Reference proteome</keyword>
<name>A0AAD4SZC0_9MAGN</name>
<feature type="compositionally biased region" description="Low complexity" evidence="12">
    <location>
        <begin position="185"/>
        <end position="195"/>
    </location>
</feature>
<proteinExistence type="predicted"/>
<feature type="non-terminal residue" evidence="14">
    <location>
        <position position="294"/>
    </location>
</feature>
<evidence type="ECO:0000256" key="9">
    <source>
        <dbReference type="ARBA" id="ARBA00023136"/>
    </source>
</evidence>
<accession>A0AAD4SZC0</accession>
<dbReference type="GO" id="GO:0061630">
    <property type="term" value="F:ubiquitin protein ligase activity"/>
    <property type="evidence" value="ECO:0007669"/>
    <property type="project" value="UniProtKB-UniRule"/>
</dbReference>
<dbReference type="Proteomes" id="UP001202328">
    <property type="component" value="Unassembled WGS sequence"/>
</dbReference>
<feature type="domain" description="RING-type" evidence="13">
    <location>
        <begin position="73"/>
        <end position="121"/>
    </location>
</feature>
<dbReference type="InterPro" id="IPR018957">
    <property type="entry name" value="Znf_C3HC4_RING-type"/>
</dbReference>
<keyword evidence="5 11" id="KW-0479">Metal-binding</keyword>
<evidence type="ECO:0000256" key="11">
    <source>
        <dbReference type="RuleBase" id="RU369090"/>
    </source>
</evidence>
<evidence type="ECO:0000313" key="14">
    <source>
        <dbReference type="EMBL" id="KAI3928104.1"/>
    </source>
</evidence>
<comment type="catalytic activity">
    <reaction evidence="1 11">
        <text>S-ubiquitinyl-[E2 ubiquitin-conjugating enzyme]-L-cysteine + [acceptor protein]-L-lysine = [E2 ubiquitin-conjugating enzyme]-L-cysteine + N(6)-ubiquitinyl-[acceptor protein]-L-lysine.</text>
        <dbReference type="EC" id="2.3.2.27"/>
    </reaction>
</comment>
<dbReference type="GO" id="GO:0005789">
    <property type="term" value="C:endoplasmic reticulum membrane"/>
    <property type="evidence" value="ECO:0007669"/>
    <property type="project" value="UniProtKB-SubCell"/>
</dbReference>
<dbReference type="CDD" id="cd16745">
    <property type="entry name" value="RING-HC_AtRMA-like"/>
    <property type="match status" value="1"/>
</dbReference>
<evidence type="ECO:0000256" key="6">
    <source>
        <dbReference type="ARBA" id="ARBA00022771"/>
    </source>
</evidence>
<feature type="compositionally biased region" description="Basic and acidic residues" evidence="12">
    <location>
        <begin position="142"/>
        <end position="151"/>
    </location>
</feature>
<dbReference type="SMART" id="SM00184">
    <property type="entry name" value="RING"/>
    <property type="match status" value="1"/>
</dbReference>
<evidence type="ECO:0000256" key="4">
    <source>
        <dbReference type="ARBA" id="ARBA00022679"/>
    </source>
</evidence>
<dbReference type="PROSITE" id="PS50089">
    <property type="entry name" value="ZF_RING_2"/>
    <property type="match status" value="1"/>
</dbReference>
<keyword evidence="7 11" id="KW-0833">Ubl conjugation pathway</keyword>
<keyword evidence="9" id="KW-0472">Membrane</keyword>
<dbReference type="InterPro" id="IPR013083">
    <property type="entry name" value="Znf_RING/FYVE/PHD"/>
</dbReference>
<evidence type="ECO:0000259" key="13">
    <source>
        <dbReference type="PROSITE" id="PS50089"/>
    </source>
</evidence>
<evidence type="ECO:0000313" key="15">
    <source>
        <dbReference type="Proteomes" id="UP001202328"/>
    </source>
</evidence>
<keyword evidence="6 10" id="KW-0863">Zinc-finger</keyword>
<feature type="region of interest" description="Disordered" evidence="12">
    <location>
        <begin position="139"/>
        <end position="195"/>
    </location>
</feature>